<gene>
    <name evidence="1" type="ORF">Q4Q39_07515</name>
</gene>
<evidence type="ECO:0000313" key="1">
    <source>
        <dbReference type="EMBL" id="MDO5987239.1"/>
    </source>
</evidence>
<name>A0ABT8WZZ4_9FLAO</name>
<evidence type="ECO:0000313" key="2">
    <source>
        <dbReference type="Proteomes" id="UP001176891"/>
    </source>
</evidence>
<protein>
    <submittedName>
        <fullName evidence="1">Uncharacterized protein</fullName>
    </submittedName>
</protein>
<reference evidence="1" key="1">
    <citation type="submission" date="2023-07" db="EMBL/GenBank/DDBJ databases">
        <title>Two novel species in the genus Flavivirga.</title>
        <authorList>
            <person name="Kwon K."/>
        </authorList>
    </citation>
    <scope>NUCLEOTIDE SEQUENCE</scope>
    <source>
        <strain evidence="1">KACC 14157</strain>
    </source>
</reference>
<sequence length="142" mass="16280">MKYVFILLTLVFVDNRCSELNIDQEAISFEYSTQSRGQYKNIKINKKTISVVDKRGKTPQVETCSEAHWKTLLKAVKLIDVENIPNLKAPSENRFFDGAAIARLKIIYNGTTYETQAFDHGNPPKEIKELVKEIRSISENIE</sequence>
<dbReference type="Proteomes" id="UP001176891">
    <property type="component" value="Unassembled WGS sequence"/>
</dbReference>
<dbReference type="EMBL" id="JAUOEM010000002">
    <property type="protein sequence ID" value="MDO5987239.1"/>
    <property type="molecule type" value="Genomic_DNA"/>
</dbReference>
<dbReference type="RefSeq" id="WP_303281787.1">
    <property type="nucleotide sequence ID" value="NZ_BAABCZ010000005.1"/>
</dbReference>
<accession>A0ABT8WZZ4</accession>
<organism evidence="1 2">
    <name type="scientific">Flavivirga amylovorans</name>
    <dbReference type="NCBI Taxonomy" id="870486"/>
    <lineage>
        <taxon>Bacteria</taxon>
        <taxon>Pseudomonadati</taxon>
        <taxon>Bacteroidota</taxon>
        <taxon>Flavobacteriia</taxon>
        <taxon>Flavobacteriales</taxon>
        <taxon>Flavobacteriaceae</taxon>
        <taxon>Flavivirga</taxon>
    </lineage>
</organism>
<keyword evidence="2" id="KW-1185">Reference proteome</keyword>
<comment type="caution">
    <text evidence="1">The sequence shown here is derived from an EMBL/GenBank/DDBJ whole genome shotgun (WGS) entry which is preliminary data.</text>
</comment>
<proteinExistence type="predicted"/>